<dbReference type="EMBL" id="AQPF01000097">
    <property type="protein sequence ID" value="KAF0801746.1"/>
    <property type="molecule type" value="Genomic_DNA"/>
</dbReference>
<dbReference type="Pfam" id="PF12625">
    <property type="entry name" value="Arabinose_bd"/>
    <property type="match status" value="1"/>
</dbReference>
<keyword evidence="2" id="KW-0238">DNA-binding</keyword>
<dbReference type="InterPro" id="IPR018060">
    <property type="entry name" value="HTH_AraC"/>
</dbReference>
<keyword evidence="1" id="KW-0805">Transcription regulation</keyword>
<dbReference type="PROSITE" id="PS00041">
    <property type="entry name" value="HTH_ARAC_FAMILY_1"/>
    <property type="match status" value="1"/>
</dbReference>
<dbReference type="InterPro" id="IPR018062">
    <property type="entry name" value="HTH_AraC-typ_CS"/>
</dbReference>
<evidence type="ECO:0000256" key="3">
    <source>
        <dbReference type="ARBA" id="ARBA00023163"/>
    </source>
</evidence>
<dbReference type="InterPro" id="IPR032687">
    <property type="entry name" value="AraC-type_N"/>
</dbReference>
<dbReference type="PRINTS" id="PR00032">
    <property type="entry name" value="HTHARAC"/>
</dbReference>
<evidence type="ECO:0000313" key="6">
    <source>
        <dbReference type="Proteomes" id="UP000771797"/>
    </source>
</evidence>
<dbReference type="InterPro" id="IPR009057">
    <property type="entry name" value="Homeodomain-like_sf"/>
</dbReference>
<evidence type="ECO:0000256" key="1">
    <source>
        <dbReference type="ARBA" id="ARBA00023015"/>
    </source>
</evidence>
<dbReference type="SMART" id="SM00342">
    <property type="entry name" value="HTH_ARAC"/>
    <property type="match status" value="1"/>
</dbReference>
<sequence length="348" mass="38965">MLEAMNRTPHNDPALASDRSPIPVNYVRNLVELAREAGLDPSRLLAHAGLSEPQVYSAEPALRFDQFRRVMASARALSGDPAIALSLGQQLTVTAHGLLGYAAISSRDLGEALQLLERYFRTRTRLCLPRLDVEQQWVRFALMESYDLGEIRRPYLEVVTAALVAGLRYLLGDRFQGAVLTLPYASPDYAGRYQELLGMTVRFGADTAALSFPATLLREALPMADASSRQMAAQRCEEELQRLEADQDWASRVRARLMQAEGALPSLEQLATGFHLTSRTLRRYLAALGVSYRYLLEEVRMARAVRYLQANLTVQQVAQKLGYAEPSNFTRAFRRWTGRPPSDYLGNL</sequence>
<dbReference type="PROSITE" id="PS01124">
    <property type="entry name" value="HTH_ARAC_FAMILY_2"/>
    <property type="match status" value="1"/>
</dbReference>
<evidence type="ECO:0000256" key="2">
    <source>
        <dbReference type="ARBA" id="ARBA00023125"/>
    </source>
</evidence>
<evidence type="ECO:0000313" key="5">
    <source>
        <dbReference type="EMBL" id="KAF0801746.1"/>
    </source>
</evidence>
<organism evidence="5 6">
    <name type="scientific">Alcanivorax xiamenensis</name>
    <dbReference type="NCBI Taxonomy" id="1177156"/>
    <lineage>
        <taxon>Bacteria</taxon>
        <taxon>Pseudomonadati</taxon>
        <taxon>Pseudomonadota</taxon>
        <taxon>Gammaproteobacteria</taxon>
        <taxon>Oceanospirillales</taxon>
        <taxon>Alcanivoracaceae</taxon>
        <taxon>Alcanivorax</taxon>
    </lineage>
</organism>
<comment type="caution">
    <text evidence="5">The sequence shown here is derived from an EMBL/GenBank/DDBJ whole genome shotgun (WGS) entry which is preliminary data.</text>
</comment>
<dbReference type="PANTHER" id="PTHR47894:SF1">
    <property type="entry name" value="HTH-TYPE TRANSCRIPTIONAL REGULATOR VQSM"/>
    <property type="match status" value="1"/>
</dbReference>
<dbReference type="SUPFAM" id="SSF46689">
    <property type="entry name" value="Homeodomain-like"/>
    <property type="match status" value="1"/>
</dbReference>
<evidence type="ECO:0000259" key="4">
    <source>
        <dbReference type="PROSITE" id="PS01124"/>
    </source>
</evidence>
<dbReference type="RefSeq" id="WP_236564209.1">
    <property type="nucleotide sequence ID" value="NZ_AQPF01000097.1"/>
</dbReference>
<gene>
    <name evidence="5" type="ORF">A6D6_04252</name>
</gene>
<feature type="domain" description="HTH araC/xylS-type" evidence="4">
    <location>
        <begin position="247"/>
        <end position="347"/>
    </location>
</feature>
<dbReference type="Proteomes" id="UP000771797">
    <property type="component" value="Unassembled WGS sequence"/>
</dbReference>
<dbReference type="Pfam" id="PF12833">
    <property type="entry name" value="HTH_18"/>
    <property type="match status" value="1"/>
</dbReference>
<keyword evidence="6" id="KW-1185">Reference proteome</keyword>
<accession>A0ABQ6Y283</accession>
<dbReference type="PANTHER" id="PTHR47894">
    <property type="entry name" value="HTH-TYPE TRANSCRIPTIONAL REGULATOR GADX"/>
    <property type="match status" value="1"/>
</dbReference>
<protein>
    <submittedName>
        <fullName evidence="5">AraC family transcriptional regulator</fullName>
    </submittedName>
</protein>
<dbReference type="InterPro" id="IPR020449">
    <property type="entry name" value="Tscrpt_reg_AraC-type_HTH"/>
</dbReference>
<dbReference type="Gene3D" id="1.10.10.60">
    <property type="entry name" value="Homeodomain-like"/>
    <property type="match status" value="1"/>
</dbReference>
<name>A0ABQ6Y283_9GAMM</name>
<reference evidence="5 6" key="1">
    <citation type="submission" date="2012-09" db="EMBL/GenBank/DDBJ databases">
        <title>Genome Sequence of alkane-degrading Bacterium Alcanivorax sp. 6-D-6.</title>
        <authorList>
            <person name="Lai Q."/>
            <person name="Shao Z."/>
        </authorList>
    </citation>
    <scope>NUCLEOTIDE SEQUENCE [LARGE SCALE GENOMIC DNA]</scope>
    <source>
        <strain evidence="5 6">6-D-6</strain>
    </source>
</reference>
<proteinExistence type="predicted"/>
<keyword evidence="3" id="KW-0804">Transcription</keyword>